<proteinExistence type="predicted"/>
<organism evidence="1">
    <name type="scientific">uncultured Desulfobacterium sp</name>
    <dbReference type="NCBI Taxonomy" id="201089"/>
    <lineage>
        <taxon>Bacteria</taxon>
        <taxon>Pseudomonadati</taxon>
        <taxon>Thermodesulfobacteriota</taxon>
        <taxon>Desulfobacteria</taxon>
        <taxon>Desulfobacterales</taxon>
        <taxon>Desulfobacteriaceae</taxon>
        <taxon>Desulfobacterium</taxon>
        <taxon>environmental samples</taxon>
    </lineage>
</organism>
<name>A0A445MWA6_9BACT</name>
<evidence type="ECO:0000313" key="1">
    <source>
        <dbReference type="EMBL" id="SPD73760.1"/>
    </source>
</evidence>
<dbReference type="EMBL" id="OJIN01000105">
    <property type="protein sequence ID" value="SPD73760.1"/>
    <property type="molecule type" value="Genomic_DNA"/>
</dbReference>
<reference evidence="1" key="1">
    <citation type="submission" date="2018-01" db="EMBL/GenBank/DDBJ databases">
        <authorList>
            <person name="Regsiter A."/>
            <person name="William W."/>
        </authorList>
    </citation>
    <scope>NUCLEOTIDE SEQUENCE</scope>
    <source>
        <strain evidence="1">TRIP AH-1</strain>
    </source>
</reference>
<protein>
    <submittedName>
        <fullName evidence="1">Uncharacterized protein</fullName>
    </submittedName>
</protein>
<gene>
    <name evidence="1" type="ORF">PITCH_A1930003</name>
</gene>
<dbReference type="AlphaFoldDB" id="A0A445MWA6"/>
<accession>A0A445MWA6</accession>
<sequence>MGSPLEKVEDRIDLWFYIWGMLAWTTIGQLLFSEKLNSRPPHPLRSISLYYDLKCDKEVSVDADRDESCYVKFDELSEYLGKIKDAFNIAIPLPQLLFPKEETVDTVKVAQKQVSLTPEDFIKSLRVWRENDIEVIIQEPQKQPKSYEFGLFNYRSSKAKGWKILHGIIDYPNHVYRTPDDASRKLLERLNYKLVSFISKHFNLSLPNNFKLYERCNNVDKTGTYRFKFQIKDEREGVDKSIDKNMSKVMGIIEQAAYTLKTLEPFEIGKRLKIIQEIHPYLEKAHQNGWVTKEEFEDMSRPDDELIYEEDSQ</sequence>